<evidence type="ECO:0000256" key="1">
    <source>
        <dbReference type="ARBA" id="ARBA00010552"/>
    </source>
</evidence>
<dbReference type="NCBIfam" id="TIGR00004">
    <property type="entry name" value="Rid family detoxifying hydrolase"/>
    <property type="match status" value="1"/>
</dbReference>
<evidence type="ECO:0000313" key="4">
    <source>
        <dbReference type="Proteomes" id="UP000830835"/>
    </source>
</evidence>
<comment type="similarity">
    <text evidence="1">Belongs to the RutC family.</text>
</comment>
<comment type="caution">
    <text evidence="3">The sequence shown here is derived from an EMBL/GenBank/DDBJ whole genome shotgun (WGS) entry which is preliminary data.</text>
</comment>
<dbReference type="InterPro" id="IPR006175">
    <property type="entry name" value="YjgF/YER057c/UK114"/>
</dbReference>
<protein>
    <submittedName>
        <fullName evidence="3">RidA family protein</fullName>
    </submittedName>
</protein>
<dbReference type="InterPro" id="IPR035959">
    <property type="entry name" value="RutC-like_sf"/>
</dbReference>
<dbReference type="PROSITE" id="PS01094">
    <property type="entry name" value="UPF0076"/>
    <property type="match status" value="1"/>
</dbReference>
<sequence>MDEVNPTLQPIGHSSQREPGRCAVQTDAAPTPVGPYSQGIAVLGPLIFTAGQVGLDPKTGKLTGEDIVSQTRQALLNLQAVLAAGGTNLSNVVKTTVFLADMKDFAAMNEVYQEFFSTDPAPARSCVQVARLPLDALVEIEAVAWYP</sequence>
<dbReference type="PANTHER" id="PTHR11803">
    <property type="entry name" value="2-IMINOBUTANOATE/2-IMINOPROPANOATE DEAMINASE RIDA"/>
    <property type="match status" value="1"/>
</dbReference>
<accession>A0ABT0CAP7</accession>
<feature type="compositionally biased region" description="Polar residues" evidence="2">
    <location>
        <begin position="1"/>
        <end position="14"/>
    </location>
</feature>
<dbReference type="InterPro" id="IPR006056">
    <property type="entry name" value="RidA"/>
</dbReference>
<dbReference type="EMBL" id="JAFIRA010000015">
    <property type="protein sequence ID" value="MCJ2542787.1"/>
    <property type="molecule type" value="Genomic_DNA"/>
</dbReference>
<organism evidence="3 4">
    <name type="scientific">Thermostichus vulcanus str. 'Rupite'</name>
    <dbReference type="NCBI Taxonomy" id="2813851"/>
    <lineage>
        <taxon>Bacteria</taxon>
        <taxon>Bacillati</taxon>
        <taxon>Cyanobacteriota</taxon>
        <taxon>Cyanophyceae</taxon>
        <taxon>Thermostichales</taxon>
        <taxon>Thermostichaceae</taxon>
        <taxon>Thermostichus</taxon>
    </lineage>
</organism>
<dbReference type="SUPFAM" id="SSF55298">
    <property type="entry name" value="YjgF-like"/>
    <property type="match status" value="1"/>
</dbReference>
<name>A0ABT0CAP7_THEVL</name>
<evidence type="ECO:0000256" key="2">
    <source>
        <dbReference type="SAM" id="MobiDB-lite"/>
    </source>
</evidence>
<dbReference type="Proteomes" id="UP000830835">
    <property type="component" value="Unassembled WGS sequence"/>
</dbReference>
<evidence type="ECO:0000313" key="3">
    <source>
        <dbReference type="EMBL" id="MCJ2542787.1"/>
    </source>
</evidence>
<keyword evidence="4" id="KW-1185">Reference proteome</keyword>
<dbReference type="PANTHER" id="PTHR11803:SF39">
    <property type="entry name" value="2-IMINOBUTANOATE_2-IMINOPROPANOATE DEAMINASE"/>
    <property type="match status" value="1"/>
</dbReference>
<feature type="region of interest" description="Disordered" evidence="2">
    <location>
        <begin position="1"/>
        <end position="29"/>
    </location>
</feature>
<dbReference type="Gene3D" id="3.30.1330.40">
    <property type="entry name" value="RutC-like"/>
    <property type="match status" value="1"/>
</dbReference>
<reference evidence="3" key="1">
    <citation type="submission" date="2021-02" db="EMBL/GenBank/DDBJ databases">
        <title>The CRISPR/cas machinery reduction and long-range gene transfer in the hot spring cyanobacterium Synechococcus.</title>
        <authorList>
            <person name="Dvorak P."/>
            <person name="Jahodarova E."/>
            <person name="Hasler P."/>
            <person name="Poulickova A."/>
        </authorList>
    </citation>
    <scope>NUCLEOTIDE SEQUENCE</scope>
    <source>
        <strain evidence="3">Rupite</strain>
    </source>
</reference>
<dbReference type="RefSeq" id="WP_244350064.1">
    <property type="nucleotide sequence ID" value="NZ_JAFIRA010000015.1"/>
</dbReference>
<gene>
    <name evidence="3" type="ORF">JX360_07680</name>
</gene>
<proteinExistence type="inferred from homology"/>
<dbReference type="Pfam" id="PF01042">
    <property type="entry name" value="Ribonuc_L-PSP"/>
    <property type="match status" value="1"/>
</dbReference>
<dbReference type="CDD" id="cd00448">
    <property type="entry name" value="YjgF_YER057c_UK114_family"/>
    <property type="match status" value="1"/>
</dbReference>
<dbReference type="InterPro" id="IPR019897">
    <property type="entry name" value="RidA_CS"/>
</dbReference>